<proteinExistence type="predicted"/>
<reference evidence="1 2" key="1">
    <citation type="submission" date="2018-03" db="EMBL/GenBank/DDBJ databases">
        <title>Whole genome sequencing of Histamine producing bacteria.</title>
        <authorList>
            <person name="Butler K."/>
        </authorList>
    </citation>
    <scope>NUCLEOTIDE SEQUENCE [LARGE SCALE GENOMIC DNA]</scope>
    <source>
        <strain evidence="1 2">ATCC 51761</strain>
    </source>
</reference>
<accession>A0ABX5GMW2</accession>
<organism evidence="1 2">
    <name type="scientific">Photobacterium iliopiscarium</name>
    <dbReference type="NCBI Taxonomy" id="56192"/>
    <lineage>
        <taxon>Bacteria</taxon>
        <taxon>Pseudomonadati</taxon>
        <taxon>Pseudomonadota</taxon>
        <taxon>Gammaproteobacteria</taxon>
        <taxon>Vibrionales</taxon>
        <taxon>Vibrionaceae</taxon>
        <taxon>Photobacterium</taxon>
    </lineage>
</organism>
<sequence>MKEFLKRWYNEFKNEQAIKEPLQSMMKEEVHKKNTLWSKFLKSHRETTDIEESEKYYNNKY</sequence>
<dbReference type="EMBL" id="PYOP01000049">
    <property type="protein sequence ID" value="PSW92292.1"/>
    <property type="molecule type" value="Genomic_DNA"/>
</dbReference>
<dbReference type="RefSeq" id="WP_107180564.1">
    <property type="nucleotide sequence ID" value="NZ_PYOP01000049.1"/>
</dbReference>
<evidence type="ECO:0000313" key="1">
    <source>
        <dbReference type="EMBL" id="PSW92292.1"/>
    </source>
</evidence>
<comment type="caution">
    <text evidence="1">The sequence shown here is derived from an EMBL/GenBank/DDBJ whole genome shotgun (WGS) entry which is preliminary data.</text>
</comment>
<keyword evidence="2" id="KW-1185">Reference proteome</keyword>
<protein>
    <submittedName>
        <fullName evidence="1">Uncharacterized protein</fullName>
    </submittedName>
</protein>
<name>A0ABX5GMW2_9GAMM</name>
<gene>
    <name evidence="1" type="ORF">C9J52_19070</name>
</gene>
<evidence type="ECO:0000313" key="2">
    <source>
        <dbReference type="Proteomes" id="UP000241190"/>
    </source>
</evidence>
<dbReference type="Proteomes" id="UP000241190">
    <property type="component" value="Unassembled WGS sequence"/>
</dbReference>